<feature type="chain" id="PRO_5047186418" evidence="1">
    <location>
        <begin position="21"/>
        <end position="176"/>
    </location>
</feature>
<accession>A0ABW1VNV2</accession>
<dbReference type="Pfam" id="PF09619">
    <property type="entry name" value="YscW"/>
    <property type="match status" value="1"/>
</dbReference>
<evidence type="ECO:0000256" key="1">
    <source>
        <dbReference type="SAM" id="SignalP"/>
    </source>
</evidence>
<reference evidence="3" key="1">
    <citation type="journal article" date="2019" name="Int. J. Syst. Evol. Microbiol.">
        <title>The Global Catalogue of Microorganisms (GCM) 10K type strain sequencing project: providing services to taxonomists for standard genome sequencing and annotation.</title>
        <authorList>
            <consortium name="The Broad Institute Genomics Platform"/>
            <consortium name="The Broad Institute Genome Sequencing Center for Infectious Disease"/>
            <person name="Wu L."/>
            <person name="Ma J."/>
        </authorList>
    </citation>
    <scope>NUCLEOTIDE SEQUENCE [LARGE SCALE GENOMIC DNA]</scope>
    <source>
        <strain evidence="3">CGMCC 4.1530</strain>
    </source>
</reference>
<keyword evidence="2" id="KW-0449">Lipoprotein</keyword>
<dbReference type="PROSITE" id="PS51257">
    <property type="entry name" value="PROKAR_LIPOPROTEIN"/>
    <property type="match status" value="1"/>
</dbReference>
<dbReference type="PANTHER" id="PTHR38013:SF1">
    <property type="entry name" value="GLYCOPROTEIN_POLYSACCHARIDE METABOLISM"/>
    <property type="match status" value="1"/>
</dbReference>
<dbReference type="RefSeq" id="WP_343876981.1">
    <property type="nucleotide sequence ID" value="NZ_BAAAFW010000054.1"/>
</dbReference>
<dbReference type="InterPro" id="IPR039366">
    <property type="entry name" value="Pilotin"/>
</dbReference>
<evidence type="ECO:0000313" key="2">
    <source>
        <dbReference type="EMBL" id="MFC6362216.1"/>
    </source>
</evidence>
<keyword evidence="3" id="KW-1185">Reference proteome</keyword>
<dbReference type="Proteomes" id="UP001596215">
    <property type="component" value="Unassembled WGS sequence"/>
</dbReference>
<feature type="signal peptide" evidence="1">
    <location>
        <begin position="1"/>
        <end position="20"/>
    </location>
</feature>
<dbReference type="PANTHER" id="PTHR38013">
    <property type="entry name" value="GLYCOPROTEIN/POLYSACCHARIDE METABOLISM"/>
    <property type="match status" value="1"/>
</dbReference>
<organism evidence="2 3">
    <name type="scientific">Tatumella punctata</name>
    <dbReference type="NCBI Taxonomy" id="399969"/>
    <lineage>
        <taxon>Bacteria</taxon>
        <taxon>Pseudomonadati</taxon>
        <taxon>Pseudomonadota</taxon>
        <taxon>Gammaproteobacteria</taxon>
        <taxon>Enterobacterales</taxon>
        <taxon>Erwiniaceae</taxon>
        <taxon>Tatumella</taxon>
    </lineage>
</organism>
<name>A0ABW1VNV2_9GAMM</name>
<dbReference type="EMBL" id="JBHSUC010000009">
    <property type="protein sequence ID" value="MFC6362216.1"/>
    <property type="molecule type" value="Genomic_DNA"/>
</dbReference>
<protein>
    <submittedName>
        <fullName evidence="2">YbaY family lipoprotein</fullName>
    </submittedName>
</protein>
<gene>
    <name evidence="2" type="ORF">ACFP73_08925</name>
</gene>
<sequence length="176" mass="17850">MKSMHIISGLVIALSVTACADNTGVPAGSPPAPGISVAAAQPVISGAVFIRQRIALPEDAVLTVTLSDASGGTGPTRVIAQKTERLSGQQAPLHYTLPFNGREVSPQGQVLLSAAITLNGRVIFSSESLQPVTSGVTQRKDLMLEAVPQVAVPVAASAAGWSAGVIALTSDIFAGK</sequence>
<comment type="caution">
    <text evidence="2">The sequence shown here is derived from an EMBL/GenBank/DDBJ whole genome shotgun (WGS) entry which is preliminary data.</text>
</comment>
<dbReference type="InterPro" id="IPR053196">
    <property type="entry name" value="Lipoprotein_YbaY-like"/>
</dbReference>
<keyword evidence="1" id="KW-0732">Signal</keyword>
<evidence type="ECO:0000313" key="3">
    <source>
        <dbReference type="Proteomes" id="UP001596215"/>
    </source>
</evidence>
<proteinExistence type="predicted"/>